<dbReference type="Pfam" id="PF03703">
    <property type="entry name" value="bPH_2"/>
    <property type="match status" value="2"/>
</dbReference>
<evidence type="ECO:0000259" key="2">
    <source>
        <dbReference type="Pfam" id="PF03703"/>
    </source>
</evidence>
<feature type="transmembrane region" description="Helical" evidence="1">
    <location>
        <begin position="51"/>
        <end position="70"/>
    </location>
</feature>
<proteinExistence type="predicted"/>
<dbReference type="PANTHER" id="PTHR34473:SF2">
    <property type="entry name" value="UPF0699 TRANSMEMBRANE PROTEIN YDBT"/>
    <property type="match status" value="1"/>
</dbReference>
<sequence length="493" mass="53302">MSGAAAAGSVVADRRVHPATVPLQVLTQAPQTVLGAPALFAFTSDVGWRSALGLAGGLFALVALLNWVAWRRFRYGVGAAELVIESGILSRNRRSIPFARVQDVDIEQGPVQRLFGLAKVRVETGGAGGDEGVLDSVSLAEAERLRAAVRAGRDADAPRAETRAAEHADEVLYALSVPRLIAAGLFNWSLIWIAALFGALQSAGRLLPDWVRDPAAWMGVTESARGRVTPATVAAVLLFAGLLGVVTGIVRTGLRDYGFRLVREGARLRRTRGLFTRTEIVIPRRRVQLAQLLTGPVRKRFDGRELFLQTLSSGEGGGGRQTVAPFATATEAVGILRAAGTLELPDEKRLQRVSSGHVVRVLLRSALPLTVGVLTAAWFYRPALFALALLPALAVGAWLERRYHRYLLDRELLFVARGWWRQALWVVPLAKVHSVALSRSWLQRRLGLASLLFDTAGAPALRGVVVLDLAEERARALAEAVRAYSGRKSGTDR</sequence>
<organism evidence="3">
    <name type="scientific">uncultured Sphingomonadaceae bacterium</name>
    <dbReference type="NCBI Taxonomy" id="169976"/>
    <lineage>
        <taxon>Bacteria</taxon>
        <taxon>Pseudomonadati</taxon>
        <taxon>Pseudomonadota</taxon>
        <taxon>Alphaproteobacteria</taxon>
        <taxon>Sphingomonadales</taxon>
        <taxon>Sphingomonadaceae</taxon>
        <taxon>environmental samples</taxon>
    </lineage>
</organism>
<protein>
    <recommendedName>
        <fullName evidence="2">YdbS-like PH domain-containing protein</fullName>
    </recommendedName>
</protein>
<gene>
    <name evidence="3" type="ORF">AVDCRST_MAG39-1670</name>
</gene>
<keyword evidence="1" id="KW-1133">Transmembrane helix</keyword>
<feature type="transmembrane region" description="Helical" evidence="1">
    <location>
        <begin position="180"/>
        <end position="200"/>
    </location>
</feature>
<keyword evidence="1" id="KW-0812">Transmembrane</keyword>
<dbReference type="EMBL" id="CADCVW010000069">
    <property type="protein sequence ID" value="CAA9505927.1"/>
    <property type="molecule type" value="Genomic_DNA"/>
</dbReference>
<evidence type="ECO:0000313" key="3">
    <source>
        <dbReference type="EMBL" id="CAA9505927.1"/>
    </source>
</evidence>
<dbReference type="InterPro" id="IPR014529">
    <property type="entry name" value="UCP026631"/>
</dbReference>
<keyword evidence="1" id="KW-0472">Membrane</keyword>
<feature type="domain" description="YdbS-like PH" evidence="2">
    <location>
        <begin position="70"/>
        <end position="147"/>
    </location>
</feature>
<feature type="transmembrane region" description="Helical" evidence="1">
    <location>
        <begin position="383"/>
        <end position="400"/>
    </location>
</feature>
<dbReference type="InterPro" id="IPR005182">
    <property type="entry name" value="YdbS-like_PH"/>
</dbReference>
<dbReference type="PIRSF" id="PIRSF026631">
    <property type="entry name" value="UCP026631"/>
    <property type="match status" value="1"/>
</dbReference>
<dbReference type="AlphaFoldDB" id="A0A6J4SUV3"/>
<accession>A0A6J4SUV3</accession>
<reference evidence="3" key="1">
    <citation type="submission" date="2020-02" db="EMBL/GenBank/DDBJ databases">
        <authorList>
            <person name="Meier V. D."/>
        </authorList>
    </citation>
    <scope>NUCLEOTIDE SEQUENCE</scope>
    <source>
        <strain evidence="3">AVDCRST_MAG39</strain>
    </source>
</reference>
<evidence type="ECO:0000256" key="1">
    <source>
        <dbReference type="SAM" id="Phobius"/>
    </source>
</evidence>
<dbReference type="PANTHER" id="PTHR34473">
    <property type="entry name" value="UPF0699 TRANSMEMBRANE PROTEIN YDBS"/>
    <property type="match status" value="1"/>
</dbReference>
<name>A0A6J4SUV3_9SPHN</name>
<feature type="transmembrane region" description="Helical" evidence="1">
    <location>
        <begin position="228"/>
        <end position="250"/>
    </location>
</feature>
<feature type="domain" description="YdbS-like PH" evidence="2">
    <location>
        <begin position="404"/>
        <end position="479"/>
    </location>
</feature>
<feature type="transmembrane region" description="Helical" evidence="1">
    <location>
        <begin position="358"/>
        <end position="377"/>
    </location>
</feature>